<comment type="catalytic activity">
    <reaction evidence="7">
        <text>a long-chain fatty acid + ATP + CoA = a long-chain fatty acyl-CoA + AMP + diphosphate</text>
        <dbReference type="Rhea" id="RHEA:15421"/>
        <dbReference type="ChEBI" id="CHEBI:30616"/>
        <dbReference type="ChEBI" id="CHEBI:33019"/>
        <dbReference type="ChEBI" id="CHEBI:57287"/>
        <dbReference type="ChEBI" id="CHEBI:57560"/>
        <dbReference type="ChEBI" id="CHEBI:83139"/>
        <dbReference type="ChEBI" id="CHEBI:456215"/>
        <dbReference type="EC" id="6.2.1.3"/>
    </reaction>
</comment>
<dbReference type="KEGG" id="goe:100906654"/>
<dbReference type="Gene3D" id="3.40.50.12780">
    <property type="entry name" value="N-terminal domain of ligase-like"/>
    <property type="match status" value="1"/>
</dbReference>
<dbReference type="PANTHER" id="PTHR43272">
    <property type="entry name" value="LONG-CHAIN-FATTY-ACID--COA LIGASE"/>
    <property type="match status" value="1"/>
</dbReference>
<keyword evidence="3" id="KW-0547">Nucleotide-binding</keyword>
<name>A0AAJ7SFJ7_9ACAR</name>
<protein>
    <recommendedName>
        <fullName evidence="6">long-chain-fatty-acid--CoA ligase</fullName>
        <ecNumber evidence="6">6.2.1.3</ecNumber>
    </recommendedName>
</protein>
<dbReference type="AlphaFoldDB" id="A0AAJ7SFJ7"/>
<feature type="domain" description="AMP-dependent synthetase/ligase" evidence="8">
    <location>
        <begin position="116"/>
        <end position="539"/>
    </location>
</feature>
<dbReference type="PANTHER" id="PTHR43272:SF83">
    <property type="entry name" value="ACYL-COA SYNTHETASE LONG-CHAIN, ISOFORM J"/>
    <property type="match status" value="1"/>
</dbReference>
<evidence type="ECO:0000256" key="2">
    <source>
        <dbReference type="ARBA" id="ARBA00022598"/>
    </source>
</evidence>
<dbReference type="GO" id="GO:0005811">
    <property type="term" value="C:lipid droplet"/>
    <property type="evidence" value="ECO:0007669"/>
    <property type="project" value="TreeGrafter"/>
</dbReference>
<dbReference type="InterPro" id="IPR020845">
    <property type="entry name" value="AMP-binding_CS"/>
</dbReference>
<keyword evidence="2 10" id="KW-0436">Ligase</keyword>
<comment type="similarity">
    <text evidence="1">Belongs to the ATP-dependent AMP-binding enzyme family.</text>
</comment>
<accession>A0AAJ7SFJ7</accession>
<evidence type="ECO:0000256" key="1">
    <source>
        <dbReference type="ARBA" id="ARBA00006432"/>
    </source>
</evidence>
<evidence type="ECO:0000259" key="8">
    <source>
        <dbReference type="Pfam" id="PF00501"/>
    </source>
</evidence>
<dbReference type="GO" id="GO:0005524">
    <property type="term" value="F:ATP binding"/>
    <property type="evidence" value="ECO:0007669"/>
    <property type="project" value="UniProtKB-KW"/>
</dbReference>
<dbReference type="GO" id="GO:0030182">
    <property type="term" value="P:neuron differentiation"/>
    <property type="evidence" value="ECO:0007669"/>
    <property type="project" value="TreeGrafter"/>
</dbReference>
<keyword evidence="4" id="KW-0443">Lipid metabolism</keyword>
<sequence>MSSEKVKPSLISIVGANVGIGVVKTLTYTYDLATLPFYTVLQRPWKTWRNRFTVFAAVDDVPNASPAGPWSRRVDRINEAVFEGMETVDQLTRKAVKQYADEVCFGWREAFGEEEEEQPDGKVFIKQLQGDYQWMSYREFDEKVDLVGRGLMSLGVRPRQNVCILAETRMEWMLTAQACLRINIPVVTLYATLGEDGIIHGITETETTHLITSQDLLPKVIKLLPKLPSVTHVIYMESRITKIKPVVPSGVHFLPFSQLECLGKTADTELRGEVPGPEDTAIIMYTSGSTGIPKGVMITQANIIATARGFQTMVPEGDPKDAYIAYLPLAHIFELCCEMVAIALGVRIGYASPLTLTDKSTGVKTGTPGDATLLRPSVMVSVPLILDRIRKSVTEVAESKGLFSKMFFRHVVTYKAFWQRYGYDTPILDLLVFNKMKALLGGRIKVVATGSAPLSADTHAFIKACLGCDLIQGYGLTETSAGATVMELSDMSLGRVGSPLAGTTLRLVDWPEAGYFSTDLPHPRGEIVVGGSTVSKGYYKNEALTRECFKVENGKRWFYTGDVAEMYPNGTLKIIDRKKDLVKLQFGEYISLGKVEAEMKTCPIIENICVHGSSFHTYLIALVAPSEKALEQLALSMNKEGLTFKEMCEDPDIKKTATQQILEHAKKCNLHKMEIPTKIKLCSESWQPDSGLVTAAFKIRRKQITTYYQKDIDEMYSKST</sequence>
<dbReference type="RefSeq" id="XP_028967685.1">
    <property type="nucleotide sequence ID" value="XM_029111852.1"/>
</dbReference>
<dbReference type="GO" id="GO:0005783">
    <property type="term" value="C:endoplasmic reticulum"/>
    <property type="evidence" value="ECO:0007669"/>
    <property type="project" value="TreeGrafter"/>
</dbReference>
<evidence type="ECO:0000256" key="7">
    <source>
        <dbReference type="ARBA" id="ARBA00036813"/>
    </source>
</evidence>
<keyword evidence="5" id="KW-0067">ATP-binding</keyword>
<evidence type="ECO:0000313" key="10">
    <source>
        <dbReference type="RefSeq" id="XP_028967685.1"/>
    </source>
</evidence>
<evidence type="ECO:0000256" key="5">
    <source>
        <dbReference type="ARBA" id="ARBA00022840"/>
    </source>
</evidence>
<evidence type="ECO:0000256" key="3">
    <source>
        <dbReference type="ARBA" id="ARBA00022741"/>
    </source>
</evidence>
<dbReference type="Pfam" id="PF00501">
    <property type="entry name" value="AMP-binding"/>
    <property type="match status" value="1"/>
</dbReference>
<evidence type="ECO:0000313" key="9">
    <source>
        <dbReference type="Proteomes" id="UP000694867"/>
    </source>
</evidence>
<keyword evidence="4" id="KW-0276">Fatty acid metabolism</keyword>
<dbReference type="PROSITE" id="PS00455">
    <property type="entry name" value="AMP_BINDING"/>
    <property type="match status" value="1"/>
</dbReference>
<organism evidence="9 10">
    <name type="scientific">Galendromus occidentalis</name>
    <name type="common">western predatory mite</name>
    <dbReference type="NCBI Taxonomy" id="34638"/>
    <lineage>
        <taxon>Eukaryota</taxon>
        <taxon>Metazoa</taxon>
        <taxon>Ecdysozoa</taxon>
        <taxon>Arthropoda</taxon>
        <taxon>Chelicerata</taxon>
        <taxon>Arachnida</taxon>
        <taxon>Acari</taxon>
        <taxon>Parasitiformes</taxon>
        <taxon>Mesostigmata</taxon>
        <taxon>Gamasina</taxon>
        <taxon>Phytoseioidea</taxon>
        <taxon>Phytoseiidae</taxon>
        <taxon>Typhlodrominae</taxon>
        <taxon>Galendromus</taxon>
    </lineage>
</organism>
<dbReference type="InterPro" id="IPR000873">
    <property type="entry name" value="AMP-dep_synth/lig_dom"/>
</dbReference>
<dbReference type="GO" id="GO:0005886">
    <property type="term" value="C:plasma membrane"/>
    <property type="evidence" value="ECO:0007669"/>
    <property type="project" value="TreeGrafter"/>
</dbReference>
<gene>
    <name evidence="10" type="primary">LOC100906654</name>
</gene>
<dbReference type="EC" id="6.2.1.3" evidence="6"/>
<keyword evidence="9" id="KW-1185">Reference proteome</keyword>
<dbReference type="SUPFAM" id="SSF56801">
    <property type="entry name" value="Acetyl-CoA synthetase-like"/>
    <property type="match status" value="1"/>
</dbReference>
<proteinExistence type="inferred from homology"/>
<evidence type="ECO:0000256" key="6">
    <source>
        <dbReference type="ARBA" id="ARBA00026121"/>
    </source>
</evidence>
<dbReference type="GO" id="GO:0090433">
    <property type="term" value="F:palmitoyl-CoA ligase activity"/>
    <property type="evidence" value="ECO:0007669"/>
    <property type="project" value="TreeGrafter"/>
</dbReference>
<evidence type="ECO:0000256" key="4">
    <source>
        <dbReference type="ARBA" id="ARBA00022832"/>
    </source>
</evidence>
<dbReference type="GO" id="GO:0035336">
    <property type="term" value="P:long-chain fatty-acyl-CoA metabolic process"/>
    <property type="evidence" value="ECO:0007669"/>
    <property type="project" value="TreeGrafter"/>
</dbReference>
<dbReference type="GeneID" id="100906654"/>
<dbReference type="Proteomes" id="UP000694867">
    <property type="component" value="Unplaced"/>
</dbReference>
<reference evidence="10" key="1">
    <citation type="submission" date="2025-08" db="UniProtKB">
        <authorList>
            <consortium name="RefSeq"/>
        </authorList>
    </citation>
    <scope>IDENTIFICATION</scope>
</reference>
<dbReference type="InterPro" id="IPR042099">
    <property type="entry name" value="ANL_N_sf"/>
</dbReference>